<evidence type="ECO:0008006" key="4">
    <source>
        <dbReference type="Google" id="ProtNLM"/>
    </source>
</evidence>
<reference evidence="2 3" key="1">
    <citation type="journal article" date="2019" name="Int. J. Syst. Evol. Microbiol.">
        <title>The Global Catalogue of Microorganisms (GCM) 10K type strain sequencing project: providing services to taxonomists for standard genome sequencing and annotation.</title>
        <authorList>
            <consortium name="The Broad Institute Genomics Platform"/>
            <consortium name="The Broad Institute Genome Sequencing Center for Infectious Disease"/>
            <person name="Wu L."/>
            <person name="Ma J."/>
        </authorList>
    </citation>
    <scope>NUCLEOTIDE SEQUENCE [LARGE SCALE GENOMIC DNA]</scope>
    <source>
        <strain evidence="2 3">JCM 14902</strain>
    </source>
</reference>
<accession>A0ABN2T215</accession>
<feature type="transmembrane region" description="Helical" evidence="1">
    <location>
        <begin position="66"/>
        <end position="93"/>
    </location>
</feature>
<feature type="transmembrane region" description="Helical" evidence="1">
    <location>
        <begin position="40"/>
        <end position="60"/>
    </location>
</feature>
<protein>
    <recommendedName>
        <fullName evidence="4">Sulfate permease</fullName>
    </recommendedName>
</protein>
<evidence type="ECO:0000256" key="1">
    <source>
        <dbReference type="SAM" id="Phobius"/>
    </source>
</evidence>
<dbReference type="EMBL" id="BAAAOH010000001">
    <property type="protein sequence ID" value="GAA1996366.1"/>
    <property type="molecule type" value="Genomic_DNA"/>
</dbReference>
<dbReference type="RefSeq" id="WP_344065673.1">
    <property type="nucleotide sequence ID" value="NZ_BAAAOH010000001.1"/>
</dbReference>
<evidence type="ECO:0000313" key="3">
    <source>
        <dbReference type="Proteomes" id="UP001500326"/>
    </source>
</evidence>
<keyword evidence="1" id="KW-1133">Transmembrane helix</keyword>
<evidence type="ECO:0000313" key="2">
    <source>
        <dbReference type="EMBL" id="GAA1996366.1"/>
    </source>
</evidence>
<sequence>MFGLIWSLSIRIRSFLRRRMPTNILLAAIFTRRGLKWGMLAMLIAVPYMAAALLCAALLGQGAPGWVNILVLLCLWNATKFVVAGPISLARLVRVRLHEERLLRRLRAPVMTDGIALERTTRSPARVYSS</sequence>
<organism evidence="2 3">
    <name type="scientific">Microbacterium pumilum</name>
    <dbReference type="NCBI Taxonomy" id="344165"/>
    <lineage>
        <taxon>Bacteria</taxon>
        <taxon>Bacillati</taxon>
        <taxon>Actinomycetota</taxon>
        <taxon>Actinomycetes</taxon>
        <taxon>Micrococcales</taxon>
        <taxon>Microbacteriaceae</taxon>
        <taxon>Microbacterium</taxon>
    </lineage>
</organism>
<comment type="caution">
    <text evidence="2">The sequence shown here is derived from an EMBL/GenBank/DDBJ whole genome shotgun (WGS) entry which is preliminary data.</text>
</comment>
<keyword evidence="1" id="KW-0812">Transmembrane</keyword>
<proteinExistence type="predicted"/>
<dbReference type="Proteomes" id="UP001500326">
    <property type="component" value="Unassembled WGS sequence"/>
</dbReference>
<name>A0ABN2T215_9MICO</name>
<gene>
    <name evidence="2" type="ORF">GCM10009777_36480</name>
</gene>
<keyword evidence="3" id="KW-1185">Reference proteome</keyword>
<keyword evidence="1" id="KW-0472">Membrane</keyword>